<protein>
    <submittedName>
        <fullName evidence="2">Uncharacterized protein</fullName>
    </submittedName>
</protein>
<comment type="caution">
    <text evidence="2">The sequence shown here is derived from an EMBL/GenBank/DDBJ whole genome shotgun (WGS) entry which is preliminary data.</text>
</comment>
<dbReference type="Proteomes" id="UP001390339">
    <property type="component" value="Unassembled WGS sequence"/>
</dbReference>
<name>A0ABR2HL03_9PEZI</name>
<organism evidence="2 3">
    <name type="scientific">Apiospora arundinis</name>
    <dbReference type="NCBI Taxonomy" id="335852"/>
    <lineage>
        <taxon>Eukaryota</taxon>
        <taxon>Fungi</taxon>
        <taxon>Dikarya</taxon>
        <taxon>Ascomycota</taxon>
        <taxon>Pezizomycotina</taxon>
        <taxon>Sordariomycetes</taxon>
        <taxon>Xylariomycetidae</taxon>
        <taxon>Amphisphaeriales</taxon>
        <taxon>Apiosporaceae</taxon>
        <taxon>Apiospora</taxon>
    </lineage>
</organism>
<accession>A0ABR2HL03</accession>
<dbReference type="EMBL" id="JAPCWZ010000010">
    <property type="protein sequence ID" value="KAK8848595.1"/>
    <property type="molecule type" value="Genomic_DNA"/>
</dbReference>
<sequence length="436" mass="48253">MEDPDPDAAIAASGWSVRIPPLFSSPEPIRITANNVCQSSKRNIFSHGISANAKAPRNCAWRSAVIGLTRAERTAADSWTTNYYMLVGFACPGSGVDIAKVKPGPGDESHKPATEADLGLVVIDLGSAWEDDSFQTYLLADMMDDGLCTPYKFDHQLVFYLPGFRVNDAPEESRWEQWEWEVGKCARALLVESIEASSGEESSSESSVGEASEEAVHSDLDDEDHEMPLAMRDDESLIEDESLFLGSGEVIMEETSGEEEEEEEKEENLVELARALLERGEAQSSSQSNFDDVDAGSPAPAASFTDQLSQMTADFETIQEIQNIDQTIRLHLTRIQQEELAMRKFVDFGQEWEGSRDSHNFCVEITGCCQLKKMPRMNDVTSIRNALVALKADLGYDSLGQFFKFVTVLLTDEKESPIPQDTVSYAVLKTLELMEA</sequence>
<evidence type="ECO:0000313" key="3">
    <source>
        <dbReference type="Proteomes" id="UP001390339"/>
    </source>
</evidence>
<gene>
    <name evidence="2" type="ORF">PGQ11_015075</name>
</gene>
<feature type="region of interest" description="Disordered" evidence="1">
    <location>
        <begin position="278"/>
        <end position="302"/>
    </location>
</feature>
<proteinExistence type="predicted"/>
<reference evidence="2 3" key="1">
    <citation type="journal article" date="2024" name="IMA Fungus">
        <title>Apiospora arundinis, a panoply of carbohydrate-active enzymes and secondary metabolites.</title>
        <authorList>
            <person name="Sorensen T."/>
            <person name="Petersen C."/>
            <person name="Muurmann A.T."/>
            <person name="Christiansen J.V."/>
            <person name="Brundto M.L."/>
            <person name="Overgaard C.K."/>
            <person name="Boysen A.T."/>
            <person name="Wollenberg R.D."/>
            <person name="Larsen T.O."/>
            <person name="Sorensen J.L."/>
            <person name="Nielsen K.L."/>
            <person name="Sondergaard T.E."/>
        </authorList>
    </citation>
    <scope>NUCLEOTIDE SEQUENCE [LARGE SCALE GENOMIC DNA]</scope>
    <source>
        <strain evidence="2 3">AAU 773</strain>
    </source>
</reference>
<feature type="compositionally biased region" description="Low complexity" evidence="1">
    <location>
        <begin position="195"/>
        <end position="210"/>
    </location>
</feature>
<keyword evidence="3" id="KW-1185">Reference proteome</keyword>
<evidence type="ECO:0000256" key="1">
    <source>
        <dbReference type="SAM" id="MobiDB-lite"/>
    </source>
</evidence>
<evidence type="ECO:0000313" key="2">
    <source>
        <dbReference type="EMBL" id="KAK8848595.1"/>
    </source>
</evidence>
<feature type="region of interest" description="Disordered" evidence="1">
    <location>
        <begin position="195"/>
        <end position="224"/>
    </location>
</feature>